<accession>A0A0H3FF18</accession>
<dbReference type="eggNOG" id="COG3572">
    <property type="taxonomic scope" value="Bacteria"/>
</dbReference>
<evidence type="ECO:0000313" key="3">
    <source>
        <dbReference type="Proteomes" id="UP000007257"/>
    </source>
</evidence>
<feature type="chain" id="PRO_5002609198" evidence="1">
    <location>
        <begin position="20"/>
        <end position="175"/>
    </location>
</feature>
<dbReference type="RefSeq" id="WP_013576332.1">
    <property type="nucleotide sequence ID" value="NC_015061.1"/>
</dbReference>
<name>A0A0H3FF18_RAHSY</name>
<feature type="signal peptide" evidence="1">
    <location>
        <begin position="1"/>
        <end position="19"/>
    </location>
</feature>
<dbReference type="OrthoDB" id="8527419at2"/>
<keyword evidence="1" id="KW-0732">Signal</keyword>
<evidence type="ECO:0000313" key="2">
    <source>
        <dbReference type="EMBL" id="ADW74636.1"/>
    </source>
</evidence>
<evidence type="ECO:0000256" key="1">
    <source>
        <dbReference type="SAM" id="SignalP"/>
    </source>
</evidence>
<reference evidence="3" key="1">
    <citation type="submission" date="2011-01" db="EMBL/GenBank/DDBJ databases">
        <title>Complete sequence of chromosome of Rahnella sp. Y9602.</title>
        <authorList>
            <consortium name="US DOE Joint Genome Institute"/>
            <person name="Lucas S."/>
            <person name="Copeland A."/>
            <person name="Lapidus A."/>
            <person name="Cheng J.-F."/>
            <person name="Goodwin L."/>
            <person name="Pitluck S."/>
            <person name="Lu M."/>
            <person name="Detter J.C."/>
            <person name="Han C."/>
            <person name="Tapia R."/>
            <person name="Land M."/>
            <person name="Hauser L."/>
            <person name="Kyrpides N."/>
            <person name="Ivanova N."/>
            <person name="Ovchinnikova G."/>
            <person name="Pagani I."/>
            <person name="Sobecky P.A."/>
            <person name="Martinez R.J."/>
            <person name="Woyke T."/>
        </authorList>
    </citation>
    <scope>NUCLEOTIDE SEQUENCE [LARGE SCALE GENOMIC DNA]</scope>
    <source>
        <strain evidence="3">Y9602</strain>
    </source>
</reference>
<dbReference type="HOGENOM" id="CLU_102167_1_1_6"/>
<protein>
    <submittedName>
        <fullName evidence="2">Conserved uncharacterized protein</fullName>
    </submittedName>
</protein>
<dbReference type="EMBL" id="CP002505">
    <property type="protein sequence ID" value="ADW74636.1"/>
    <property type="molecule type" value="Genomic_DNA"/>
</dbReference>
<dbReference type="KEGG" id="rah:Rahaq_3042"/>
<proteinExistence type="predicted"/>
<sequence precursor="true">MMRAFLAVLSLMISFSAFAATPWNQWQQVGRATLSWGPFEVYHSQLLTPDGKYQAGKWPQALKIEYLRSIDHQELTRATEEQWQALGLLAQAQKNGWLEAVQNTWPDVSNGSEIMFVATENGGQFYSQPANSVLSTPVGQPFSPAFRDAFLAIWLSPATQYPDLRSKLTGASASD</sequence>
<reference evidence="2 3" key="2">
    <citation type="journal article" date="2012" name="J. Bacteriol.">
        <title>Complete Genome Sequence of Rahnella sp. Strain Y9602, a Gammaproteobacterium Isolate from Metal- and Radionuclide-Contaminated Soil.</title>
        <authorList>
            <person name="Martinez R.J."/>
            <person name="Bruce D."/>
            <person name="Detter C."/>
            <person name="Goodwin L.A."/>
            <person name="Han J."/>
            <person name="Han C.S."/>
            <person name="Held B."/>
            <person name="Land M.L."/>
            <person name="Mikhailova N."/>
            <person name="Nolan M."/>
            <person name="Pennacchio L."/>
            <person name="Pitluck S."/>
            <person name="Tapia R."/>
            <person name="Woyke T."/>
            <person name="Sobecky P.A."/>
        </authorList>
    </citation>
    <scope>NUCLEOTIDE SEQUENCE [LARGE SCALE GENOMIC DNA]</scope>
    <source>
        <strain evidence="2 3">Y9602</strain>
    </source>
</reference>
<dbReference type="Proteomes" id="UP000007257">
    <property type="component" value="Chromosome"/>
</dbReference>
<organism evidence="2 3">
    <name type="scientific">Rahnella sp. (strain Y9602)</name>
    <dbReference type="NCBI Taxonomy" id="2703885"/>
    <lineage>
        <taxon>Bacteria</taxon>
        <taxon>Pseudomonadati</taxon>
        <taxon>Pseudomonadota</taxon>
        <taxon>Gammaproteobacteria</taxon>
        <taxon>Enterobacterales</taxon>
        <taxon>Yersiniaceae</taxon>
        <taxon>Rahnella</taxon>
    </lineage>
</organism>
<gene>
    <name evidence="2" type="ordered locus">Rahaq_3042</name>
</gene>
<dbReference type="AlphaFoldDB" id="A0A0H3FF18"/>